<dbReference type="VEuPathDB" id="FungiDB:PC110_g19062"/>
<comment type="caution">
    <text evidence="1">The sequence shown here is derived from an EMBL/GenBank/DDBJ whole genome shotgun (WGS) entry which is preliminary data.</text>
</comment>
<organism evidence="1 2">
    <name type="scientific">Phytophthora cactorum</name>
    <dbReference type="NCBI Taxonomy" id="29920"/>
    <lineage>
        <taxon>Eukaryota</taxon>
        <taxon>Sar</taxon>
        <taxon>Stramenopiles</taxon>
        <taxon>Oomycota</taxon>
        <taxon>Peronosporomycetes</taxon>
        <taxon>Peronosporales</taxon>
        <taxon>Peronosporaceae</taxon>
        <taxon>Phytophthora</taxon>
    </lineage>
</organism>
<dbReference type="Proteomes" id="UP000735874">
    <property type="component" value="Unassembled WGS sequence"/>
</dbReference>
<reference evidence="1" key="1">
    <citation type="submission" date="2018-10" db="EMBL/GenBank/DDBJ databases">
        <title>Effector identification in a new, highly contiguous assembly of the strawberry crown rot pathogen Phytophthora cactorum.</title>
        <authorList>
            <person name="Armitage A.D."/>
            <person name="Nellist C.F."/>
            <person name="Bates H."/>
            <person name="Vickerstaff R.J."/>
            <person name="Harrison R.J."/>
        </authorList>
    </citation>
    <scope>NUCLEOTIDE SEQUENCE</scope>
    <source>
        <strain evidence="1">15-7</strain>
    </source>
</reference>
<gene>
    <name evidence="1" type="ORF">PC113_g19898</name>
</gene>
<accession>A0A8T0Y892</accession>
<name>A0A8T0Y892_9STRA</name>
<dbReference type="AlphaFoldDB" id="A0A8T0Y892"/>
<dbReference type="EMBL" id="RCMG01001074">
    <property type="protein sequence ID" value="KAG2837123.1"/>
    <property type="molecule type" value="Genomic_DNA"/>
</dbReference>
<sequence>MTRSVSTSREELEKIINADAGCKQGDMKKKKLGDVTSINITALQSGVSQDGGKTHALNVMPLLAFDIRISPEMDISAMGKKLDAWFGSLKSCTLPSQLKMTITPVTST</sequence>
<protein>
    <submittedName>
        <fullName evidence="1">Uncharacterized protein</fullName>
    </submittedName>
</protein>
<evidence type="ECO:0000313" key="2">
    <source>
        <dbReference type="Proteomes" id="UP000735874"/>
    </source>
</evidence>
<proteinExistence type="predicted"/>
<evidence type="ECO:0000313" key="1">
    <source>
        <dbReference type="EMBL" id="KAG2837123.1"/>
    </source>
</evidence>